<dbReference type="InParanoid" id="A0A0C9ZJX2"/>
<name>A0A0C9ZJX2_9AGAM</name>
<reference evidence="3" key="2">
    <citation type="submission" date="2015-01" db="EMBL/GenBank/DDBJ databases">
        <title>Evolutionary Origins and Diversification of the Mycorrhizal Mutualists.</title>
        <authorList>
            <consortium name="DOE Joint Genome Institute"/>
            <consortium name="Mycorrhizal Genomics Consortium"/>
            <person name="Kohler A."/>
            <person name="Kuo A."/>
            <person name="Nagy L.G."/>
            <person name="Floudas D."/>
            <person name="Copeland A."/>
            <person name="Barry K.W."/>
            <person name="Cichocki N."/>
            <person name="Veneault-Fourrey C."/>
            <person name="LaButti K."/>
            <person name="Lindquist E.A."/>
            <person name="Lipzen A."/>
            <person name="Lundell T."/>
            <person name="Morin E."/>
            <person name="Murat C."/>
            <person name="Riley R."/>
            <person name="Ohm R."/>
            <person name="Sun H."/>
            <person name="Tunlid A."/>
            <person name="Henrissat B."/>
            <person name="Grigoriev I.V."/>
            <person name="Hibbett D.S."/>
            <person name="Martin F."/>
        </authorList>
    </citation>
    <scope>NUCLEOTIDE SEQUENCE [LARGE SCALE GENOMIC DNA]</scope>
    <source>
        <strain evidence="3">UH-Slu-Lm8-n1</strain>
    </source>
</reference>
<evidence type="ECO:0000313" key="2">
    <source>
        <dbReference type="EMBL" id="KIK37770.1"/>
    </source>
</evidence>
<keyword evidence="1" id="KW-0175">Coiled coil</keyword>
<organism evidence="2 3">
    <name type="scientific">Suillus luteus UH-Slu-Lm8-n1</name>
    <dbReference type="NCBI Taxonomy" id="930992"/>
    <lineage>
        <taxon>Eukaryota</taxon>
        <taxon>Fungi</taxon>
        <taxon>Dikarya</taxon>
        <taxon>Basidiomycota</taxon>
        <taxon>Agaricomycotina</taxon>
        <taxon>Agaricomycetes</taxon>
        <taxon>Agaricomycetidae</taxon>
        <taxon>Boletales</taxon>
        <taxon>Suillineae</taxon>
        <taxon>Suillaceae</taxon>
        <taxon>Suillus</taxon>
    </lineage>
</organism>
<evidence type="ECO:0000313" key="3">
    <source>
        <dbReference type="Proteomes" id="UP000054485"/>
    </source>
</evidence>
<dbReference type="Proteomes" id="UP000054485">
    <property type="component" value="Unassembled WGS sequence"/>
</dbReference>
<proteinExistence type="predicted"/>
<evidence type="ECO:0000256" key="1">
    <source>
        <dbReference type="SAM" id="Coils"/>
    </source>
</evidence>
<accession>A0A0C9ZJX2</accession>
<dbReference type="OrthoDB" id="2658524at2759"/>
<dbReference type="EMBL" id="KN835430">
    <property type="protein sequence ID" value="KIK37770.1"/>
    <property type="molecule type" value="Genomic_DNA"/>
</dbReference>
<gene>
    <name evidence="2" type="ORF">CY34DRAFT_108953</name>
</gene>
<dbReference type="AlphaFoldDB" id="A0A0C9ZJX2"/>
<reference evidence="2 3" key="1">
    <citation type="submission" date="2014-04" db="EMBL/GenBank/DDBJ databases">
        <authorList>
            <consortium name="DOE Joint Genome Institute"/>
            <person name="Kuo A."/>
            <person name="Ruytinx J."/>
            <person name="Rineau F."/>
            <person name="Colpaert J."/>
            <person name="Kohler A."/>
            <person name="Nagy L.G."/>
            <person name="Floudas D."/>
            <person name="Copeland A."/>
            <person name="Barry K.W."/>
            <person name="Cichocki N."/>
            <person name="Veneault-Fourrey C."/>
            <person name="LaButti K."/>
            <person name="Lindquist E.A."/>
            <person name="Lipzen A."/>
            <person name="Lundell T."/>
            <person name="Morin E."/>
            <person name="Murat C."/>
            <person name="Sun H."/>
            <person name="Tunlid A."/>
            <person name="Henrissat B."/>
            <person name="Grigoriev I.V."/>
            <person name="Hibbett D.S."/>
            <person name="Martin F."/>
            <person name="Nordberg H.P."/>
            <person name="Cantor M.N."/>
            <person name="Hua S.X."/>
        </authorList>
    </citation>
    <scope>NUCLEOTIDE SEQUENCE [LARGE SCALE GENOMIC DNA]</scope>
    <source>
        <strain evidence="2 3">UH-Slu-Lm8-n1</strain>
    </source>
</reference>
<feature type="coiled-coil region" evidence="1">
    <location>
        <begin position="51"/>
        <end position="78"/>
    </location>
</feature>
<dbReference type="HOGENOM" id="CLU_1817082_0_0_1"/>
<protein>
    <submittedName>
        <fullName evidence="2">Uncharacterized protein</fullName>
    </submittedName>
</protein>
<sequence>MPSLRIELVGNAIESAQTSKDVNNNKSERNDKASLLLQLAQKHEDDEVDSIARLKERLQLAEMSCARLQQQFQKYRLRWLEESYRVRMMKEYAPSEISICSPHQIAWEAPSPTQSEYEFDADG</sequence>
<keyword evidence="3" id="KW-1185">Reference proteome</keyword>